<dbReference type="PANTHER" id="PTHR11461">
    <property type="entry name" value="SERINE PROTEASE INHIBITOR, SERPIN"/>
    <property type="match status" value="1"/>
</dbReference>
<dbReference type="Proteomes" id="UP000682733">
    <property type="component" value="Unassembled WGS sequence"/>
</dbReference>
<dbReference type="GO" id="GO:0005615">
    <property type="term" value="C:extracellular space"/>
    <property type="evidence" value="ECO:0007669"/>
    <property type="project" value="InterPro"/>
</dbReference>
<dbReference type="Proteomes" id="UP000681722">
    <property type="component" value="Unassembled WGS sequence"/>
</dbReference>
<evidence type="ECO:0000313" key="5">
    <source>
        <dbReference type="EMBL" id="CAF1350710.1"/>
    </source>
</evidence>
<dbReference type="InterPro" id="IPR036186">
    <property type="entry name" value="Serpin_sf"/>
</dbReference>
<protein>
    <recommendedName>
        <fullName evidence="3">Serpin domain-containing protein</fullName>
    </recommendedName>
</protein>
<feature type="non-terminal residue" evidence="5">
    <location>
        <position position="1"/>
    </location>
</feature>
<dbReference type="GO" id="GO:0004867">
    <property type="term" value="F:serine-type endopeptidase inhibitor activity"/>
    <property type="evidence" value="ECO:0007669"/>
    <property type="project" value="InterPro"/>
</dbReference>
<name>A0A815HDA5_9BILA</name>
<dbReference type="Pfam" id="PF00079">
    <property type="entry name" value="Serpin"/>
    <property type="match status" value="1"/>
</dbReference>
<dbReference type="AlphaFoldDB" id="A0A815HDA5"/>
<dbReference type="EMBL" id="CAJOBC010064263">
    <property type="protein sequence ID" value="CAF4220521.1"/>
    <property type="molecule type" value="Genomic_DNA"/>
</dbReference>
<organism evidence="5 8">
    <name type="scientific">Didymodactylos carnosus</name>
    <dbReference type="NCBI Taxonomy" id="1234261"/>
    <lineage>
        <taxon>Eukaryota</taxon>
        <taxon>Metazoa</taxon>
        <taxon>Spiralia</taxon>
        <taxon>Gnathifera</taxon>
        <taxon>Rotifera</taxon>
        <taxon>Eurotatoria</taxon>
        <taxon>Bdelloidea</taxon>
        <taxon>Philodinida</taxon>
        <taxon>Philodinidae</taxon>
        <taxon>Didymodactylos</taxon>
    </lineage>
</organism>
<dbReference type="InterPro" id="IPR042185">
    <property type="entry name" value="Serpin_sf_2"/>
</dbReference>
<dbReference type="PROSITE" id="PS00284">
    <property type="entry name" value="SERPIN"/>
    <property type="match status" value="1"/>
</dbReference>
<dbReference type="OrthoDB" id="671595at2759"/>
<dbReference type="CDD" id="cd00172">
    <property type="entry name" value="serpin"/>
    <property type="match status" value="1"/>
</dbReference>
<dbReference type="InterPro" id="IPR000215">
    <property type="entry name" value="Serpin_fam"/>
</dbReference>
<evidence type="ECO:0000313" key="4">
    <source>
        <dbReference type="EMBL" id="CAF0923171.1"/>
    </source>
</evidence>
<dbReference type="SMART" id="SM00093">
    <property type="entry name" value="SERPIN"/>
    <property type="match status" value="1"/>
</dbReference>
<feature type="domain" description="Serpin" evidence="3">
    <location>
        <begin position="3"/>
        <end position="215"/>
    </location>
</feature>
<dbReference type="Proteomes" id="UP000677228">
    <property type="component" value="Unassembled WGS sequence"/>
</dbReference>
<comment type="caution">
    <text evidence="5">The sequence shown here is derived from an EMBL/GenBank/DDBJ whole genome shotgun (WGS) entry which is preliminary data.</text>
</comment>
<accession>A0A815HDA5</accession>
<evidence type="ECO:0000256" key="1">
    <source>
        <dbReference type="ARBA" id="ARBA00009500"/>
    </source>
</evidence>
<dbReference type="Gene3D" id="3.30.497.10">
    <property type="entry name" value="Antithrombin, subunit I, domain 2"/>
    <property type="match status" value="1"/>
</dbReference>
<dbReference type="InterPro" id="IPR023795">
    <property type="entry name" value="Serpin_CS"/>
</dbReference>
<sequence length="216" mass="25494">TWLKQFKFQDTRYNMNFYLDNGTITKLTMMYQKQKYPYYNDTELKVRIIHIPYKSIDENRFVFTILLPYNGIKLSDIEENLLINQQKLLMNNAFSIQELLLYLPKFKMECQFQLSEILSEMGMTDAFDIHKADFSNIDNEKNNLYITKVIHKACIEVNEQGSEAAAATAVIFTRGRSSTIRHPPPVEFTCDHPFLFMIREEKRNITLFTGRFTTKP</sequence>
<dbReference type="SUPFAM" id="SSF56574">
    <property type="entry name" value="Serpins"/>
    <property type="match status" value="1"/>
</dbReference>
<proteinExistence type="inferred from homology"/>
<dbReference type="EMBL" id="CAJNOK010004017">
    <property type="protein sequence ID" value="CAF0923171.1"/>
    <property type="molecule type" value="Genomic_DNA"/>
</dbReference>
<keyword evidence="8" id="KW-1185">Reference proteome</keyword>
<dbReference type="InterPro" id="IPR023796">
    <property type="entry name" value="Serpin_dom"/>
</dbReference>
<dbReference type="Proteomes" id="UP000663829">
    <property type="component" value="Unassembled WGS sequence"/>
</dbReference>
<comment type="similarity">
    <text evidence="1 2">Belongs to the serpin family.</text>
</comment>
<evidence type="ECO:0000313" key="8">
    <source>
        <dbReference type="Proteomes" id="UP000663829"/>
    </source>
</evidence>
<evidence type="ECO:0000313" key="6">
    <source>
        <dbReference type="EMBL" id="CAF3700410.1"/>
    </source>
</evidence>
<evidence type="ECO:0000313" key="7">
    <source>
        <dbReference type="EMBL" id="CAF4220521.1"/>
    </source>
</evidence>
<dbReference type="Gene3D" id="2.30.39.10">
    <property type="entry name" value="Alpha-1-antitrypsin, domain 1"/>
    <property type="match status" value="1"/>
</dbReference>
<dbReference type="PANTHER" id="PTHR11461:SF211">
    <property type="entry name" value="GH10112P-RELATED"/>
    <property type="match status" value="1"/>
</dbReference>
<gene>
    <name evidence="5" type="ORF">GPM918_LOCUS30894</name>
    <name evidence="4" type="ORF">OVA965_LOCUS10734</name>
    <name evidence="7" type="ORF">SRO942_LOCUS31523</name>
    <name evidence="6" type="ORF">TMI583_LOCUS10730</name>
</gene>
<evidence type="ECO:0000256" key="2">
    <source>
        <dbReference type="RuleBase" id="RU000411"/>
    </source>
</evidence>
<dbReference type="EMBL" id="CAJOBA010004019">
    <property type="protein sequence ID" value="CAF3700410.1"/>
    <property type="molecule type" value="Genomic_DNA"/>
</dbReference>
<evidence type="ECO:0000259" key="3">
    <source>
        <dbReference type="SMART" id="SM00093"/>
    </source>
</evidence>
<reference evidence="5" key="1">
    <citation type="submission" date="2021-02" db="EMBL/GenBank/DDBJ databases">
        <authorList>
            <person name="Nowell W R."/>
        </authorList>
    </citation>
    <scope>NUCLEOTIDE SEQUENCE</scope>
</reference>
<dbReference type="EMBL" id="CAJNOQ010014897">
    <property type="protein sequence ID" value="CAF1350710.1"/>
    <property type="molecule type" value="Genomic_DNA"/>
</dbReference>
<dbReference type="InterPro" id="IPR042178">
    <property type="entry name" value="Serpin_sf_1"/>
</dbReference>